<evidence type="ECO:0000256" key="6">
    <source>
        <dbReference type="ARBA" id="ARBA00023077"/>
    </source>
</evidence>
<protein>
    <submittedName>
        <fullName evidence="12">Outer membrane receptor protein involved in Fe transport</fullName>
    </submittedName>
</protein>
<dbReference type="InterPro" id="IPR000531">
    <property type="entry name" value="Beta-barrel_TonB"/>
</dbReference>
<reference evidence="12 13" key="1">
    <citation type="submission" date="2020-08" db="EMBL/GenBank/DDBJ databases">
        <title>Exploring microbial biodiversity for novel pathways involved in the catabolism of aromatic compounds derived from lignin.</title>
        <authorList>
            <person name="Elkins J."/>
        </authorList>
    </citation>
    <scope>NUCLEOTIDE SEQUENCE [LARGE SCALE GENOMIC DNA]</scope>
    <source>
        <strain evidence="12 13">B1D3A</strain>
    </source>
</reference>
<dbReference type="Gene3D" id="2.40.170.20">
    <property type="entry name" value="TonB-dependent receptor, beta-barrel domain"/>
    <property type="match status" value="1"/>
</dbReference>
<keyword evidence="13" id="KW-1185">Reference proteome</keyword>
<dbReference type="PANTHER" id="PTHR30069:SF29">
    <property type="entry name" value="HEMOGLOBIN AND HEMOGLOBIN-HAPTOGLOBIN-BINDING PROTEIN 1-RELATED"/>
    <property type="match status" value="1"/>
</dbReference>
<gene>
    <name evidence="12" type="ORF">HNP60_002450</name>
</gene>
<evidence type="ECO:0000256" key="3">
    <source>
        <dbReference type="ARBA" id="ARBA00022452"/>
    </source>
</evidence>
<evidence type="ECO:0000256" key="1">
    <source>
        <dbReference type="ARBA" id="ARBA00004571"/>
    </source>
</evidence>
<comment type="subcellular location">
    <subcellularLocation>
        <location evidence="1 10">Cell outer membrane</location>
        <topology evidence="1 10">Multi-pass membrane protein</topology>
    </subcellularLocation>
</comment>
<dbReference type="Pfam" id="PF00593">
    <property type="entry name" value="TonB_dep_Rec_b-barrel"/>
    <property type="match status" value="1"/>
</dbReference>
<keyword evidence="5" id="KW-0732">Signal</keyword>
<evidence type="ECO:0000259" key="11">
    <source>
        <dbReference type="Pfam" id="PF00593"/>
    </source>
</evidence>
<accession>A0ABR6NGU0</accession>
<comment type="similarity">
    <text evidence="10">Belongs to the TonB-dependent receptor family.</text>
</comment>
<dbReference type="InterPro" id="IPR036942">
    <property type="entry name" value="Beta-barrel_TonB_sf"/>
</dbReference>
<keyword evidence="2 10" id="KW-0813">Transport</keyword>
<dbReference type="SUPFAM" id="SSF56935">
    <property type="entry name" value="Porins"/>
    <property type="match status" value="1"/>
</dbReference>
<evidence type="ECO:0000256" key="2">
    <source>
        <dbReference type="ARBA" id="ARBA00022448"/>
    </source>
</evidence>
<dbReference type="Proteomes" id="UP001138540">
    <property type="component" value="Unassembled WGS sequence"/>
</dbReference>
<evidence type="ECO:0000313" key="12">
    <source>
        <dbReference type="EMBL" id="MBB5986476.1"/>
    </source>
</evidence>
<dbReference type="PANTHER" id="PTHR30069">
    <property type="entry name" value="TONB-DEPENDENT OUTER MEMBRANE RECEPTOR"/>
    <property type="match status" value="1"/>
</dbReference>
<proteinExistence type="inferred from homology"/>
<evidence type="ECO:0000256" key="5">
    <source>
        <dbReference type="ARBA" id="ARBA00022729"/>
    </source>
</evidence>
<keyword evidence="6" id="KW-0798">TonB box</keyword>
<keyword evidence="3 10" id="KW-1134">Transmembrane beta strand</keyword>
<name>A0ABR6NGU0_9SPHN</name>
<dbReference type="EMBL" id="JACHKA010000001">
    <property type="protein sequence ID" value="MBB5986476.1"/>
    <property type="molecule type" value="Genomic_DNA"/>
</dbReference>
<keyword evidence="8 12" id="KW-0675">Receptor</keyword>
<evidence type="ECO:0000256" key="9">
    <source>
        <dbReference type="ARBA" id="ARBA00023237"/>
    </source>
</evidence>
<dbReference type="PROSITE" id="PS52016">
    <property type="entry name" value="TONB_DEPENDENT_REC_3"/>
    <property type="match status" value="1"/>
</dbReference>
<comment type="caution">
    <text evidence="12">The sequence shown here is derived from an EMBL/GenBank/DDBJ whole genome shotgun (WGS) entry which is preliminary data.</text>
</comment>
<evidence type="ECO:0000256" key="10">
    <source>
        <dbReference type="PROSITE-ProRule" id="PRU01360"/>
    </source>
</evidence>
<sequence>MTLRGVAPVGGTGEIQARVNLMRDDRTLRFAGADNGQAGQDASLRYLSRGRWQVEALAYVQLRNFDNIVISSTSFRPTLDQRNTPSTGLGGKVEIRPPVGADHVLRIGVDSRFATADMYEETLNATTGAAMVRRDATGRQVTSGVYIEDDWTLGDVVLTAGARADRWEISRGRFTERNATTGAVSTTVHPDRNDWEASVRGGLLWRMSEALSLRAAGYTSFRLPTINELYRGFTVFPVVTQANAALSPERLKGGEGGIDLTPAPGVRLSLTGFYNRLENAIANVTIGTNMRQRRNVDAIVSKGVELSGAVEAGTFDLSASYAFNDSKVEASGNAAPLDGMRPAQSPRHSASATLGWRAPAQARLALTARYVGPQFEDDLETDRMPGVLTFDGYARVPLTRQVALVGRVENLLDATILTRKVGESIDLGTPQTFWLGLRIGA</sequence>
<keyword evidence="9 10" id="KW-0998">Cell outer membrane</keyword>
<keyword evidence="7 10" id="KW-0472">Membrane</keyword>
<evidence type="ECO:0000256" key="8">
    <source>
        <dbReference type="ARBA" id="ARBA00023170"/>
    </source>
</evidence>
<organism evidence="12 13">
    <name type="scientific">Sphingobium lignivorans</name>
    <dbReference type="NCBI Taxonomy" id="2735886"/>
    <lineage>
        <taxon>Bacteria</taxon>
        <taxon>Pseudomonadati</taxon>
        <taxon>Pseudomonadota</taxon>
        <taxon>Alphaproteobacteria</taxon>
        <taxon>Sphingomonadales</taxon>
        <taxon>Sphingomonadaceae</taxon>
        <taxon>Sphingobium</taxon>
    </lineage>
</organism>
<evidence type="ECO:0000313" key="13">
    <source>
        <dbReference type="Proteomes" id="UP001138540"/>
    </source>
</evidence>
<evidence type="ECO:0000256" key="4">
    <source>
        <dbReference type="ARBA" id="ARBA00022692"/>
    </source>
</evidence>
<evidence type="ECO:0000256" key="7">
    <source>
        <dbReference type="ARBA" id="ARBA00023136"/>
    </source>
</evidence>
<keyword evidence="4 10" id="KW-0812">Transmembrane</keyword>
<feature type="domain" description="TonB-dependent receptor-like beta-barrel" evidence="11">
    <location>
        <begin position="34"/>
        <end position="411"/>
    </location>
</feature>
<dbReference type="InterPro" id="IPR039426">
    <property type="entry name" value="TonB-dep_rcpt-like"/>
</dbReference>